<evidence type="ECO:0000313" key="7">
    <source>
        <dbReference type="Proteomes" id="UP000447873"/>
    </source>
</evidence>
<gene>
    <name evidence="4" type="ORF">BLS_002738</name>
    <name evidence="6" type="ORF">EG327_005948</name>
    <name evidence="5" type="ORF">EG328_011866</name>
</gene>
<comment type="caution">
    <text evidence="6">The sequence shown here is derived from an EMBL/GenBank/DDBJ whole genome shotgun (WGS) entry which is preliminary data.</text>
</comment>
<dbReference type="AlphaFoldDB" id="A0A8H3V6P4"/>
<keyword evidence="2" id="KW-0408">Iron</keyword>
<comment type="similarity">
    <text evidence="1 2">Belongs to the iron/ascorbate-dependent oxidoreductase family.</text>
</comment>
<dbReference type="PROSITE" id="PS51471">
    <property type="entry name" value="FE2OG_OXY"/>
    <property type="match status" value="1"/>
</dbReference>
<organism evidence="6 8">
    <name type="scientific">Venturia inaequalis</name>
    <name type="common">Apple scab fungus</name>
    <dbReference type="NCBI Taxonomy" id="5025"/>
    <lineage>
        <taxon>Eukaryota</taxon>
        <taxon>Fungi</taxon>
        <taxon>Dikarya</taxon>
        <taxon>Ascomycota</taxon>
        <taxon>Pezizomycotina</taxon>
        <taxon>Dothideomycetes</taxon>
        <taxon>Pleosporomycetidae</taxon>
        <taxon>Venturiales</taxon>
        <taxon>Venturiaceae</taxon>
        <taxon>Venturia</taxon>
    </lineage>
</organism>
<dbReference type="InterPro" id="IPR050231">
    <property type="entry name" value="Iron_ascorbate_oxido_reductase"/>
</dbReference>
<dbReference type="InterPro" id="IPR027443">
    <property type="entry name" value="IPNS-like_sf"/>
</dbReference>
<dbReference type="Pfam" id="PF03171">
    <property type="entry name" value="2OG-FeII_Oxy"/>
    <property type="match status" value="1"/>
</dbReference>
<dbReference type="InterPro" id="IPR026992">
    <property type="entry name" value="DIOX_N"/>
</dbReference>
<dbReference type="PANTHER" id="PTHR47990">
    <property type="entry name" value="2-OXOGLUTARATE (2OG) AND FE(II)-DEPENDENT OXYGENASE SUPERFAMILY PROTEIN-RELATED"/>
    <property type="match status" value="1"/>
</dbReference>
<dbReference type="SUPFAM" id="SSF51197">
    <property type="entry name" value="Clavaminate synthase-like"/>
    <property type="match status" value="1"/>
</dbReference>
<dbReference type="Pfam" id="PF14226">
    <property type="entry name" value="DIOX_N"/>
    <property type="match status" value="1"/>
</dbReference>
<dbReference type="Proteomes" id="UP000490939">
    <property type="component" value="Unassembled WGS sequence"/>
</dbReference>
<evidence type="ECO:0000256" key="1">
    <source>
        <dbReference type="ARBA" id="ARBA00008056"/>
    </source>
</evidence>
<evidence type="ECO:0000256" key="2">
    <source>
        <dbReference type="RuleBase" id="RU003682"/>
    </source>
</evidence>
<evidence type="ECO:0000313" key="5">
    <source>
        <dbReference type="EMBL" id="KAE9981069.1"/>
    </source>
</evidence>
<dbReference type="GO" id="GO:0046872">
    <property type="term" value="F:metal ion binding"/>
    <property type="evidence" value="ECO:0007669"/>
    <property type="project" value="UniProtKB-KW"/>
</dbReference>
<dbReference type="InterPro" id="IPR044861">
    <property type="entry name" value="IPNS-like_FE2OG_OXY"/>
</dbReference>
<evidence type="ECO:0000313" key="4">
    <source>
        <dbReference type="EMBL" id="KAE9975133.1"/>
    </source>
</evidence>
<dbReference type="EMBL" id="WNWS01000094">
    <property type="protein sequence ID" value="KAE9981069.1"/>
    <property type="molecule type" value="Genomic_DNA"/>
</dbReference>
<proteinExistence type="inferred from homology"/>
<evidence type="ECO:0000313" key="6">
    <source>
        <dbReference type="EMBL" id="KAE9982168.1"/>
    </source>
</evidence>
<keyword evidence="8" id="KW-1185">Reference proteome</keyword>
<protein>
    <recommendedName>
        <fullName evidence="3">Fe2OG dioxygenase domain-containing protein</fullName>
    </recommendedName>
</protein>
<dbReference type="EMBL" id="WNWQ01000185">
    <property type="protein sequence ID" value="KAE9975133.1"/>
    <property type="molecule type" value="Genomic_DNA"/>
</dbReference>
<dbReference type="GO" id="GO:0044283">
    <property type="term" value="P:small molecule biosynthetic process"/>
    <property type="evidence" value="ECO:0007669"/>
    <property type="project" value="UniProtKB-ARBA"/>
</dbReference>
<reference evidence="6 8" key="1">
    <citation type="submission" date="2019-07" db="EMBL/GenBank/DDBJ databases">
        <title>Venturia inaequalis Genome Resource.</title>
        <authorList>
            <person name="Lichtner F.J."/>
        </authorList>
    </citation>
    <scope>NUCLEOTIDE SEQUENCE [LARGE SCALE GENOMIC DNA]</scope>
    <source>
        <strain evidence="5 7">120213</strain>
        <strain evidence="4">Bline_iso_100314</strain>
        <strain evidence="6 8">DMI_063113</strain>
    </source>
</reference>
<dbReference type="Proteomes" id="UP000433883">
    <property type="component" value="Unassembled WGS sequence"/>
</dbReference>
<dbReference type="EMBL" id="WNWR01000345">
    <property type="protein sequence ID" value="KAE9982168.1"/>
    <property type="molecule type" value="Genomic_DNA"/>
</dbReference>
<evidence type="ECO:0000259" key="3">
    <source>
        <dbReference type="PROSITE" id="PS51471"/>
    </source>
</evidence>
<sequence length="419" mass="46596">MESQSYTSSPLPQAPQSLPFNGAIFVPSEEIITKENKDICGLQGANTLPPDHRARIGYLKTFHLPATVTGSNRDRELGRRIVDAISGDGIFQIAIPTENKVLDEAFIASKEFFAQSHEEKAQLVDSQSFAGYIASGEEITDGIADYSEIFTVTKDLPASDGRVRQNWPCHGATPWPKGQFQAKIQNLMAQMGAYGEVLLQLIAFGLELEDQMGLNKLTEDGWHHMRVLRFPATTNTNGKGKAGRGIGSHTDYGLLVIAAQDEVGGLFIRQPSQEEQYANWEVSAAGAFEEDDNWVYVPPQPNVFTVFTGDMMQYITKSQLPSTPHKVGLNSQERFAFAYFHEPNFSATLKPFPEFKTAADGGKEEEGICYGKHFTNMFMRNYPERITAKRMIAEKRMEKLDQISSTPYPFGAMKTAVKL</sequence>
<dbReference type="Proteomes" id="UP000447873">
    <property type="component" value="Unassembled WGS sequence"/>
</dbReference>
<keyword evidence="2" id="KW-0560">Oxidoreductase</keyword>
<name>A0A8H3V6P4_VENIN</name>
<dbReference type="InterPro" id="IPR005123">
    <property type="entry name" value="Oxoglu/Fe-dep_dioxygenase_dom"/>
</dbReference>
<feature type="domain" description="Fe2OG dioxygenase" evidence="3">
    <location>
        <begin position="221"/>
        <end position="343"/>
    </location>
</feature>
<keyword evidence="2" id="KW-0479">Metal-binding</keyword>
<evidence type="ECO:0000313" key="8">
    <source>
        <dbReference type="Proteomes" id="UP000490939"/>
    </source>
</evidence>
<dbReference type="GO" id="GO:0016491">
    <property type="term" value="F:oxidoreductase activity"/>
    <property type="evidence" value="ECO:0007669"/>
    <property type="project" value="UniProtKB-KW"/>
</dbReference>
<dbReference type="Gene3D" id="2.60.120.330">
    <property type="entry name" value="B-lactam Antibiotic, Isopenicillin N Synthase, Chain"/>
    <property type="match status" value="1"/>
</dbReference>
<accession>A0A8H3V6P4</accession>